<protein>
    <recommendedName>
        <fullName evidence="3">Glycosyltransferase</fullName>
    </recommendedName>
</protein>
<name>A0A2S5Y652_9MICO</name>
<dbReference type="EMBL" id="PSWU01000012">
    <property type="protein sequence ID" value="PPI14465.1"/>
    <property type="molecule type" value="Genomic_DNA"/>
</dbReference>
<dbReference type="Gene3D" id="3.40.50.2000">
    <property type="entry name" value="Glycogen Phosphorylase B"/>
    <property type="match status" value="1"/>
</dbReference>
<reference evidence="1 2" key="1">
    <citation type="submission" date="2018-02" db="EMBL/GenBank/DDBJ databases">
        <title>Bacteriophage NCPPB3778 and a type I-E CRISPR drive the evolution of the US Biological Select Agent, Rathayibacter toxicus.</title>
        <authorList>
            <person name="Davis E.W.II."/>
            <person name="Tabima J.F."/>
            <person name="Weisberg A.J."/>
            <person name="Lopes L.D."/>
            <person name="Wiseman M.S."/>
            <person name="Wiseman M.S."/>
            <person name="Pupko T."/>
            <person name="Belcher M.S."/>
            <person name="Sechler A.J."/>
            <person name="Tancos M.A."/>
            <person name="Schroeder B.K."/>
            <person name="Murray T.D."/>
            <person name="Luster D.G."/>
            <person name="Schneider W.L."/>
            <person name="Rogers E."/>
            <person name="Andreote F.D."/>
            <person name="Grunwald N.J."/>
            <person name="Putnam M.L."/>
            <person name="Chang J.H."/>
        </authorList>
    </citation>
    <scope>NUCLEOTIDE SEQUENCE [LARGE SCALE GENOMIC DNA]</scope>
    <source>
        <strain evidence="1 2">FH99</strain>
    </source>
</reference>
<organism evidence="1 2">
    <name type="scientific">Rathayibacter toxicus</name>
    <dbReference type="NCBI Taxonomy" id="145458"/>
    <lineage>
        <taxon>Bacteria</taxon>
        <taxon>Bacillati</taxon>
        <taxon>Actinomycetota</taxon>
        <taxon>Actinomycetes</taxon>
        <taxon>Micrococcales</taxon>
        <taxon>Microbacteriaceae</taxon>
        <taxon>Rathayibacter</taxon>
    </lineage>
</organism>
<evidence type="ECO:0000313" key="2">
    <source>
        <dbReference type="Proteomes" id="UP000237966"/>
    </source>
</evidence>
<dbReference type="SUPFAM" id="SSF53756">
    <property type="entry name" value="UDP-Glycosyltransferase/glycogen phosphorylase"/>
    <property type="match status" value="1"/>
</dbReference>
<gene>
    <name evidence="1" type="ORF">C5C51_07800</name>
</gene>
<evidence type="ECO:0000313" key="1">
    <source>
        <dbReference type="EMBL" id="PPI14465.1"/>
    </source>
</evidence>
<dbReference type="AlphaFoldDB" id="A0A2S5Y652"/>
<accession>A0A2S5Y652</accession>
<evidence type="ECO:0008006" key="3">
    <source>
        <dbReference type="Google" id="ProtNLM"/>
    </source>
</evidence>
<dbReference type="Proteomes" id="UP000237966">
    <property type="component" value="Unassembled WGS sequence"/>
</dbReference>
<dbReference type="PANTHER" id="PTHR12526">
    <property type="entry name" value="GLYCOSYLTRANSFERASE"/>
    <property type="match status" value="1"/>
</dbReference>
<dbReference type="GO" id="GO:0016757">
    <property type="term" value="F:glycosyltransferase activity"/>
    <property type="evidence" value="ECO:0007669"/>
    <property type="project" value="TreeGrafter"/>
</dbReference>
<proteinExistence type="predicted"/>
<sequence>MRILFLADDVLFPTDNGGRVELLGEVRSLLAAGHSVQLVVFHRRAMTPQDRERHRELVPKTIFVARRGFISASIRSPLMPYQLSSRRPTSSVSPTRLGRPEVIVASHEWTMKAAQRWSRVTGAPILLRSHNNERAFLSSLARHASGGHAAYLWAEGARLGLSVRRGLLRPVAAVGVISAEDAQAYRSFSGPVVPLPPVFPEVGPTLVRSVPPVDERIAFVGALDQSHTEKGLRWFVESVLPLIREQRPSTCFVVAGRRSSADLAAFLRRAEGVDFIGEVDDVSQLYLARVFVNPIFSGSGVNMKMGAPAVAGQPTVSTSYGVRGLGALAEAVTIADTPLDFARACRELLADDALWQEHSQRVRRAAEANAPERIAELWTQLLERVSEMNSLTRFVREDLAPASR</sequence>
<dbReference type="RefSeq" id="WP_027691616.1">
    <property type="nucleotide sequence ID" value="NZ_CP037977.1"/>
</dbReference>
<dbReference type="Pfam" id="PF13692">
    <property type="entry name" value="Glyco_trans_1_4"/>
    <property type="match status" value="1"/>
</dbReference>
<comment type="caution">
    <text evidence="1">The sequence shown here is derived from an EMBL/GenBank/DDBJ whole genome shotgun (WGS) entry which is preliminary data.</text>
</comment>
<dbReference type="OrthoDB" id="5142720at2"/>
<dbReference type="PANTHER" id="PTHR12526:SF600">
    <property type="entry name" value="GLYCOSYL TRANSFERASE GROUP 1"/>
    <property type="match status" value="1"/>
</dbReference>